<dbReference type="CDD" id="cd11297">
    <property type="entry name" value="PIN_LabA-like_N_1"/>
    <property type="match status" value="1"/>
</dbReference>
<dbReference type="InterPro" id="IPR025605">
    <property type="entry name" value="OST-HTH/LOTUS_dom"/>
</dbReference>
<sequence>MATEAGALSLAVLIDADNANQKYAKAIFDEIAKLGEANVRRIYGDFSGQHLAGWNEPVQALAILQHQQRNNIKGKNASDIALVIDAMDLMHKGKLDGVCLVSSDSDFTRLSQRLREEGLKVYGFGERKTPVAFRNACSQFIYVENLVADAADDPQASAEPPRAEAERIETRQRPAPVSPDPGAGSPSAKSDPATAVPPTASAKEPASKAVPIIMKAMTGLDDDDGWATLSSVGSQITKIAPDFDTRSYGQTKLKDLVEKGGGFDMRRHEVKGWLLRPKNAKRKPKST</sequence>
<dbReference type="Gene3D" id="3.40.50.1010">
    <property type="entry name" value="5'-nuclease"/>
    <property type="match status" value="1"/>
</dbReference>
<dbReference type="PANTHER" id="PTHR35811">
    <property type="entry name" value="SLR1870 PROTEIN"/>
    <property type="match status" value="1"/>
</dbReference>
<dbReference type="AlphaFoldDB" id="A0A8J7M820"/>
<dbReference type="InterPro" id="IPR041966">
    <property type="entry name" value="LOTUS-like"/>
</dbReference>
<dbReference type="Pfam" id="PF01936">
    <property type="entry name" value="NYN"/>
    <property type="match status" value="1"/>
</dbReference>
<dbReference type="RefSeq" id="WP_200609588.1">
    <property type="nucleotide sequence ID" value="NZ_JAEHHL010000005.1"/>
</dbReference>
<dbReference type="PROSITE" id="PS51644">
    <property type="entry name" value="HTH_OST"/>
    <property type="match status" value="1"/>
</dbReference>
<dbReference type="CDD" id="cd10146">
    <property type="entry name" value="LabA_like_C"/>
    <property type="match status" value="1"/>
</dbReference>
<evidence type="ECO:0000256" key="1">
    <source>
        <dbReference type="SAM" id="MobiDB-lite"/>
    </source>
</evidence>
<proteinExistence type="predicted"/>
<dbReference type="Proteomes" id="UP000655420">
    <property type="component" value="Unassembled WGS sequence"/>
</dbReference>
<dbReference type="EMBL" id="JAEHHL010000005">
    <property type="protein sequence ID" value="MBK0399378.1"/>
    <property type="molecule type" value="Genomic_DNA"/>
</dbReference>
<feature type="region of interest" description="Disordered" evidence="1">
    <location>
        <begin position="152"/>
        <end position="207"/>
    </location>
</feature>
<name>A0A8J7M820_9RHOB</name>
<dbReference type="PANTHER" id="PTHR35811:SF1">
    <property type="entry name" value="HTH OST-TYPE DOMAIN-CONTAINING PROTEIN"/>
    <property type="match status" value="1"/>
</dbReference>
<feature type="domain" description="HTH OST-type" evidence="2">
    <location>
        <begin position="205"/>
        <end position="279"/>
    </location>
</feature>
<reference evidence="3" key="1">
    <citation type="submission" date="2020-12" db="EMBL/GenBank/DDBJ databases">
        <title>Bacterial taxonomy.</title>
        <authorList>
            <person name="Pan X."/>
        </authorList>
    </citation>
    <scope>NUCLEOTIDE SEQUENCE</scope>
    <source>
        <strain evidence="3">M0105</strain>
    </source>
</reference>
<feature type="compositionally biased region" description="Basic and acidic residues" evidence="1">
    <location>
        <begin position="161"/>
        <end position="172"/>
    </location>
</feature>
<organism evidence="3 4">
    <name type="scientific">Thermohalobaculum xanthum</name>
    <dbReference type="NCBI Taxonomy" id="2753746"/>
    <lineage>
        <taxon>Bacteria</taxon>
        <taxon>Pseudomonadati</taxon>
        <taxon>Pseudomonadota</taxon>
        <taxon>Alphaproteobacteria</taxon>
        <taxon>Rhodobacterales</taxon>
        <taxon>Paracoccaceae</taxon>
        <taxon>Thermohalobaculum</taxon>
    </lineage>
</organism>
<accession>A0A8J7M820</accession>
<dbReference type="GO" id="GO:0004540">
    <property type="term" value="F:RNA nuclease activity"/>
    <property type="evidence" value="ECO:0007669"/>
    <property type="project" value="InterPro"/>
</dbReference>
<dbReference type="Gene3D" id="3.30.420.610">
    <property type="entry name" value="LOTUS domain-like"/>
    <property type="match status" value="1"/>
</dbReference>
<protein>
    <submittedName>
        <fullName evidence="3">NYN domain-containing protein</fullName>
    </submittedName>
</protein>
<evidence type="ECO:0000313" key="3">
    <source>
        <dbReference type="EMBL" id="MBK0399378.1"/>
    </source>
</evidence>
<evidence type="ECO:0000259" key="2">
    <source>
        <dbReference type="PROSITE" id="PS51644"/>
    </source>
</evidence>
<evidence type="ECO:0000313" key="4">
    <source>
        <dbReference type="Proteomes" id="UP000655420"/>
    </source>
</evidence>
<keyword evidence="4" id="KW-1185">Reference proteome</keyword>
<comment type="caution">
    <text evidence="3">The sequence shown here is derived from an EMBL/GenBank/DDBJ whole genome shotgun (WGS) entry which is preliminary data.</text>
</comment>
<gene>
    <name evidence="3" type="ORF">H0I76_09265</name>
</gene>
<dbReference type="InterPro" id="IPR021139">
    <property type="entry name" value="NYN"/>
</dbReference>
<dbReference type="Pfam" id="PF12872">
    <property type="entry name" value="OST-HTH"/>
    <property type="match status" value="1"/>
</dbReference>